<dbReference type="InterPro" id="IPR009057">
    <property type="entry name" value="Homeodomain-like_sf"/>
</dbReference>
<dbReference type="EMBL" id="FKBS01000029">
    <property type="protein sequence ID" value="SAI55723.1"/>
    <property type="molecule type" value="Genomic_DNA"/>
</dbReference>
<evidence type="ECO:0000313" key="7">
    <source>
        <dbReference type="EMBL" id="SAI55723.1"/>
    </source>
</evidence>
<accession>A0A157RCH6</accession>
<evidence type="ECO:0000256" key="3">
    <source>
        <dbReference type="ARBA" id="ARBA00023125"/>
    </source>
</evidence>
<proteinExistence type="predicted"/>
<dbReference type="InterPro" id="IPR001647">
    <property type="entry name" value="HTH_TetR"/>
</dbReference>
<sequence length="209" mass="23776">MEPQVKTRRTQADRSNAARASLVEATVVLLSEEGFARTTTAAIAKRANVTTGALHHHFPTKESLFVAVLDQLTVEALELFSMLTDKNRQPKAAAALLVDTLWNLYGSKRYWAVWEINMGFRHDGAMHAVIVEHRQNTRTAMEQAIQSNPQLRETTRKALFARMNFILSAMRGIFLDTFFAGHENRRLDQQLNVLKQELAWELSKAQEKQ</sequence>
<evidence type="ECO:0000256" key="1">
    <source>
        <dbReference type="ARBA" id="ARBA00022491"/>
    </source>
</evidence>
<evidence type="ECO:0000256" key="2">
    <source>
        <dbReference type="ARBA" id="ARBA00023015"/>
    </source>
</evidence>
<dbReference type="SUPFAM" id="SSF46689">
    <property type="entry name" value="Homeodomain-like"/>
    <property type="match status" value="1"/>
</dbReference>
<keyword evidence="3 5" id="KW-0238">DNA-binding</keyword>
<dbReference type="PANTHER" id="PTHR30055">
    <property type="entry name" value="HTH-TYPE TRANSCRIPTIONAL REGULATOR RUTR"/>
    <property type="match status" value="1"/>
</dbReference>
<evidence type="ECO:0000259" key="6">
    <source>
        <dbReference type="PROSITE" id="PS50977"/>
    </source>
</evidence>
<dbReference type="PROSITE" id="PS01081">
    <property type="entry name" value="HTH_TETR_1"/>
    <property type="match status" value="1"/>
</dbReference>
<dbReference type="InterPro" id="IPR023772">
    <property type="entry name" value="DNA-bd_HTH_TetR-type_CS"/>
</dbReference>
<evidence type="ECO:0000313" key="8">
    <source>
        <dbReference type="Proteomes" id="UP000077037"/>
    </source>
</evidence>
<dbReference type="InterPro" id="IPR050109">
    <property type="entry name" value="HTH-type_TetR-like_transc_reg"/>
</dbReference>
<dbReference type="PANTHER" id="PTHR30055:SF226">
    <property type="entry name" value="HTH-TYPE TRANSCRIPTIONAL REGULATOR PKSA"/>
    <property type="match status" value="1"/>
</dbReference>
<dbReference type="PROSITE" id="PS50977">
    <property type="entry name" value="HTH_TETR_2"/>
    <property type="match status" value="1"/>
</dbReference>
<keyword evidence="4" id="KW-0804">Transcription</keyword>
<gene>
    <name evidence="7" type="ORF">SAMEA1982600_04665</name>
</gene>
<evidence type="ECO:0000256" key="4">
    <source>
        <dbReference type="ARBA" id="ARBA00023163"/>
    </source>
</evidence>
<reference evidence="7 8" key="1">
    <citation type="submission" date="2016-03" db="EMBL/GenBank/DDBJ databases">
        <authorList>
            <consortium name="Pathogen Informatics"/>
        </authorList>
    </citation>
    <scope>NUCLEOTIDE SEQUENCE [LARGE SCALE GENOMIC DNA]</scope>
    <source>
        <strain evidence="7 8">NCTC13364</strain>
    </source>
</reference>
<feature type="domain" description="HTH tetR-type" evidence="6">
    <location>
        <begin position="16"/>
        <end position="76"/>
    </location>
</feature>
<feature type="DNA-binding region" description="H-T-H motif" evidence="5">
    <location>
        <begin position="39"/>
        <end position="58"/>
    </location>
</feature>
<evidence type="ECO:0000256" key="5">
    <source>
        <dbReference type="PROSITE-ProRule" id="PRU00335"/>
    </source>
</evidence>
<dbReference type="GO" id="GO:0003700">
    <property type="term" value="F:DNA-binding transcription factor activity"/>
    <property type="evidence" value="ECO:0007669"/>
    <property type="project" value="TreeGrafter"/>
</dbReference>
<dbReference type="AlphaFoldDB" id="A0A157RCH6"/>
<dbReference type="GO" id="GO:0000976">
    <property type="term" value="F:transcription cis-regulatory region binding"/>
    <property type="evidence" value="ECO:0007669"/>
    <property type="project" value="TreeGrafter"/>
</dbReference>
<dbReference type="Gene3D" id="1.10.357.10">
    <property type="entry name" value="Tetracycline Repressor, domain 2"/>
    <property type="match status" value="1"/>
</dbReference>
<organism evidence="7 8">
    <name type="scientific">Bordetella ansorpii</name>
    <dbReference type="NCBI Taxonomy" id="288768"/>
    <lineage>
        <taxon>Bacteria</taxon>
        <taxon>Pseudomonadati</taxon>
        <taxon>Pseudomonadota</taxon>
        <taxon>Betaproteobacteria</taxon>
        <taxon>Burkholderiales</taxon>
        <taxon>Alcaligenaceae</taxon>
        <taxon>Bordetella</taxon>
    </lineage>
</organism>
<dbReference type="PRINTS" id="PR00455">
    <property type="entry name" value="HTHTETR"/>
</dbReference>
<dbReference type="Pfam" id="PF00440">
    <property type="entry name" value="TetR_N"/>
    <property type="match status" value="1"/>
</dbReference>
<dbReference type="Proteomes" id="UP000077037">
    <property type="component" value="Unassembled WGS sequence"/>
</dbReference>
<keyword evidence="2" id="KW-0805">Transcription regulation</keyword>
<protein>
    <submittedName>
        <fullName evidence="7">TetR family transcriptional regulator</fullName>
    </submittedName>
</protein>
<dbReference type="RefSeq" id="WP_066419848.1">
    <property type="nucleotide sequence ID" value="NZ_FKBS01000029.1"/>
</dbReference>
<name>A0A157RCH6_9BORD</name>
<keyword evidence="1" id="KW-0678">Repressor</keyword>